<protein>
    <submittedName>
        <fullName evidence="5">Right-handed parallel beta-helix repeat-containing protein</fullName>
    </submittedName>
</protein>
<dbReference type="Pfam" id="PF07382">
    <property type="entry name" value="HC2"/>
    <property type="match status" value="1"/>
</dbReference>
<dbReference type="Gene3D" id="2.160.20.10">
    <property type="entry name" value="Single-stranded right-handed beta-helix, Pectin lyase-like"/>
    <property type="match status" value="1"/>
</dbReference>
<proteinExistence type="inferred from homology"/>
<feature type="compositionally biased region" description="Basic and acidic residues" evidence="3">
    <location>
        <begin position="162"/>
        <end position="177"/>
    </location>
</feature>
<feature type="region of interest" description="Disordered" evidence="3">
    <location>
        <begin position="274"/>
        <end position="307"/>
    </location>
</feature>
<comment type="caution">
    <text evidence="5">The sequence shown here is derived from an EMBL/GenBank/DDBJ whole genome shotgun (WGS) entry which is preliminary data.</text>
</comment>
<dbReference type="InterPro" id="IPR011050">
    <property type="entry name" value="Pectin_lyase_fold/virulence"/>
</dbReference>
<comment type="function">
    <text evidence="1">Might have a role in establishing the nucleoid structure of elementary bodies.</text>
</comment>
<dbReference type="RefSeq" id="WP_405385257.1">
    <property type="nucleotide sequence ID" value="NZ_JBJGEB010000001.1"/>
</dbReference>
<dbReference type="SMART" id="SM00710">
    <property type="entry name" value="PbH1"/>
    <property type="match status" value="8"/>
</dbReference>
<gene>
    <name evidence="5" type="ORF">ACI43T_00740</name>
</gene>
<evidence type="ECO:0000256" key="3">
    <source>
        <dbReference type="SAM" id="MobiDB-lite"/>
    </source>
</evidence>
<dbReference type="PANTHER" id="PTHR10004">
    <property type="entry name" value="OS06G0538200 PROTEIN"/>
    <property type="match status" value="1"/>
</dbReference>
<dbReference type="InterPro" id="IPR009970">
    <property type="entry name" value="HC2"/>
</dbReference>
<evidence type="ECO:0000256" key="2">
    <source>
        <dbReference type="ARBA" id="ARBA00008424"/>
    </source>
</evidence>
<comment type="similarity">
    <text evidence="2">Belongs to the histone H1/H5 family. HCT subfamily.</text>
</comment>
<evidence type="ECO:0000313" key="6">
    <source>
        <dbReference type="Proteomes" id="UP001621964"/>
    </source>
</evidence>
<dbReference type="EMBL" id="JBJGEB010000001">
    <property type="protein sequence ID" value="MFK7641030.1"/>
    <property type="molecule type" value="Genomic_DNA"/>
</dbReference>
<feature type="domain" description="Right handed beta helix" evidence="4">
    <location>
        <begin position="450"/>
        <end position="632"/>
    </location>
</feature>
<evidence type="ECO:0000313" key="5">
    <source>
        <dbReference type="EMBL" id="MFK7641030.1"/>
    </source>
</evidence>
<organism evidence="5 6">
    <name type="scientific">Neisseria oralis</name>
    <dbReference type="NCBI Taxonomy" id="1107316"/>
    <lineage>
        <taxon>Bacteria</taxon>
        <taxon>Pseudomonadati</taxon>
        <taxon>Pseudomonadota</taxon>
        <taxon>Betaproteobacteria</taxon>
        <taxon>Neisseriales</taxon>
        <taxon>Neisseriaceae</taxon>
        <taxon>Neisseria</taxon>
    </lineage>
</organism>
<dbReference type="InterPro" id="IPR006626">
    <property type="entry name" value="PbH1"/>
</dbReference>
<sequence length="958" mass="101122">MSKHITLSVRESDSGLLSPSVSQNRHHHSDQGREQLAAQAVDAALQPQNGEVEKLPENAVFLSADDALDIGLTPDYAALAASAGQYRPIAANGFTPLSEYSEDEFAIDTDQESAGLEPVRASEIISRTSQSSSFAPKLLGGLAGTGLLGGLAAAGGGGGGGKGEEKPAEKTAAEKAAAEKAAAEKAAAEKAAAEKAAAEKAAAEKAAAEKAAAEKAAAEKAAAEKAATEKAATEKAAAEKAAAEKAAAEKAAAEKAAAEKAAAEKAAAEKAAAEKAAAEKAAAEKAAAEKHHNDVDHHNDASHNHDMSGKGYTVHMHETRGKYIDASDFGTDPTGKTDSLPAIKAALAAAHAEGASLYLHGKLYISDQIKIDHSLSNVKGLFGDGMGKTEISFDKAQTGVFNSNTNEDDIRPFAGILVDNVNGVTIADLSVKYTNPDFYRKGSSYFGKVNGIMVNDSDHTLIDGVEVTGVNRAGVFFGSTATLTKDPLGSGATYKARLIRGEIDENYGTLPLGEHNSVVNSYLHHNRVAGVLFAYQKNFTADHNRLDWNGHEADGGTGYGVAAMAGSYNYGITFTNNSTDHNYRKGLDVHDGNDIVISNNTLNGDRLYGIGVYNRQFTMDNVKITNNVITQDAKFRLPVDDDLPANYHSYSGIQLQTNTQYKNLHTENNASYVINGNTIKGLTLYTYDRTDRSALQTYGIEVRNHEQTIDYTIDISNNTIEGNSSRYLIAVINSTQNPATKDKGPGSGDINITGNNLSIEEIPNGTMPIYVEEKHNNGSLRGDVDVSGNHIAIAKSNGTVEAIQMLGNAETYTVSHNKFELHGMLDKSIVSIHGRGDSASSVTISDNDLVTDRTDALYKGWIETKNVSYISIDNTHNNDAVAVSSNMSTEDVAAFTAKHEAADLAKEWAADTSLDLSSLLSADGSAQAGIIDVAAGAEHAAYAMTDTFTVDTSDTHVL</sequence>
<evidence type="ECO:0000259" key="4">
    <source>
        <dbReference type="Pfam" id="PF13229"/>
    </source>
</evidence>
<dbReference type="InterPro" id="IPR012334">
    <property type="entry name" value="Pectin_lyas_fold"/>
</dbReference>
<dbReference type="Proteomes" id="UP001621964">
    <property type="component" value="Unassembled WGS sequence"/>
</dbReference>
<feature type="region of interest" description="Disordered" evidence="3">
    <location>
        <begin position="154"/>
        <end position="177"/>
    </location>
</feature>
<reference evidence="5 6" key="1">
    <citation type="submission" date="2024-11" db="EMBL/GenBank/DDBJ databases">
        <authorList>
            <person name="Mikucki A.G."/>
            <person name="Kahler C.M."/>
        </authorList>
    </citation>
    <scope>NUCLEOTIDE SEQUENCE [LARGE SCALE GENOMIC DNA]</scope>
    <source>
        <strain evidence="5 6">EXNM717</strain>
    </source>
</reference>
<dbReference type="PANTHER" id="PTHR10004:SF8">
    <property type="entry name" value="OS06G0538200 PROTEIN"/>
    <property type="match status" value="1"/>
</dbReference>
<keyword evidence="6" id="KW-1185">Reference proteome</keyword>
<evidence type="ECO:0000256" key="1">
    <source>
        <dbReference type="ARBA" id="ARBA00002344"/>
    </source>
</evidence>
<feature type="region of interest" description="Disordered" evidence="3">
    <location>
        <begin position="1"/>
        <end position="35"/>
    </location>
</feature>
<dbReference type="InterPro" id="IPR039448">
    <property type="entry name" value="Beta_helix"/>
</dbReference>
<dbReference type="SUPFAM" id="SSF51126">
    <property type="entry name" value="Pectin lyase-like"/>
    <property type="match status" value="1"/>
</dbReference>
<name>A0ABW8Q1E8_9NEIS</name>
<dbReference type="Pfam" id="PF13229">
    <property type="entry name" value="Beta_helix"/>
    <property type="match status" value="1"/>
</dbReference>
<accession>A0ABW8Q1E8</accession>